<evidence type="ECO:0000313" key="7">
    <source>
        <dbReference type="Proteomes" id="UP000204221"/>
    </source>
</evidence>
<name>A0A221W3N6_9PSEU</name>
<dbReference type="CDD" id="cd08177">
    <property type="entry name" value="MAR"/>
    <property type="match status" value="1"/>
</dbReference>
<dbReference type="Gene3D" id="1.20.1090.10">
    <property type="entry name" value="Dehydroquinate synthase-like - alpha domain"/>
    <property type="match status" value="1"/>
</dbReference>
<dbReference type="InterPro" id="IPR039697">
    <property type="entry name" value="Alcohol_dehydrogenase_Fe"/>
</dbReference>
<accession>A0A221W3N6</accession>
<sequence length="361" mass="36776">MRGFVHSSTPSRVIFGAGVVDGLGAEAARLDARRVLVLSGPSRRSVDRIRGALGTLFVAEFTGARMHAPVAVTEQALAVAREHEVDCLVAVGGGTATGLAKAVAARTGLPQLIVPTTYAGSEVTSVLGETANGRKTTRSSPGLLPETVLYDVDLTLGLPVDLSIASGVNAVAHAVEALYSPQVNALIDAVAHAAIGLIVPALAAVAARPADRSTRADLLEGAWLAGTCLASADMGLHHKLCHVLGGSFGLPHAPAHTVVLPHVIAFNAHAVPDVTAGIAATMGVPDAAAGLAELIGTLGGPTSLRELGMAEVDLTEAARLAVVAPYPNPRPVDAAVLETLLRDAWHGRTPDARVPSSPSPR</sequence>
<dbReference type="InterPro" id="IPR056798">
    <property type="entry name" value="ADH_Fe_C"/>
</dbReference>
<dbReference type="OrthoDB" id="3812122at2"/>
<dbReference type="KEGG" id="ahg:AHOG_13655"/>
<evidence type="ECO:0000256" key="1">
    <source>
        <dbReference type="ARBA" id="ARBA00007358"/>
    </source>
</evidence>
<protein>
    <submittedName>
        <fullName evidence="6">Maleylacetate reductase</fullName>
        <ecNumber evidence="6">1.3.1.32</ecNumber>
    </submittedName>
</protein>
<keyword evidence="2 6" id="KW-0560">Oxidoreductase</keyword>
<feature type="domain" description="Alcohol dehydrogenase iron-type/glycerol dehydrogenase GldA" evidence="4">
    <location>
        <begin position="10"/>
        <end position="151"/>
    </location>
</feature>
<keyword evidence="3" id="KW-0520">NAD</keyword>
<comment type="similarity">
    <text evidence="1">Belongs to the iron-containing alcohol dehydrogenase family.</text>
</comment>
<evidence type="ECO:0000259" key="4">
    <source>
        <dbReference type="Pfam" id="PF00465"/>
    </source>
</evidence>
<evidence type="ECO:0000256" key="2">
    <source>
        <dbReference type="ARBA" id="ARBA00023002"/>
    </source>
</evidence>
<dbReference type="PANTHER" id="PTHR11496:SF102">
    <property type="entry name" value="ALCOHOL DEHYDROGENASE 4"/>
    <property type="match status" value="1"/>
</dbReference>
<dbReference type="RefSeq" id="WP_093941710.1">
    <property type="nucleotide sequence ID" value="NZ_CP022521.1"/>
</dbReference>
<dbReference type="EC" id="1.3.1.32" evidence="6"/>
<dbReference type="EMBL" id="CP022521">
    <property type="protein sequence ID" value="ASO20374.1"/>
    <property type="molecule type" value="Genomic_DNA"/>
</dbReference>
<dbReference type="GO" id="GO:0018506">
    <property type="term" value="F:maleylacetate reductase activity"/>
    <property type="evidence" value="ECO:0007669"/>
    <property type="project" value="UniProtKB-EC"/>
</dbReference>
<organism evidence="6 7">
    <name type="scientific">Actinoalloteichus hoggarensis</name>
    <dbReference type="NCBI Taxonomy" id="1470176"/>
    <lineage>
        <taxon>Bacteria</taxon>
        <taxon>Bacillati</taxon>
        <taxon>Actinomycetota</taxon>
        <taxon>Actinomycetes</taxon>
        <taxon>Pseudonocardiales</taxon>
        <taxon>Pseudonocardiaceae</taxon>
        <taxon>Actinoalloteichus</taxon>
    </lineage>
</organism>
<dbReference type="Pfam" id="PF25137">
    <property type="entry name" value="ADH_Fe_C"/>
    <property type="match status" value="1"/>
</dbReference>
<dbReference type="Proteomes" id="UP000204221">
    <property type="component" value="Chromosome"/>
</dbReference>
<gene>
    <name evidence="6" type="primary">tfdF</name>
    <name evidence="6" type="ORF">AHOG_13655</name>
</gene>
<keyword evidence="7" id="KW-1185">Reference proteome</keyword>
<dbReference type="PANTHER" id="PTHR11496">
    <property type="entry name" value="ALCOHOL DEHYDROGENASE"/>
    <property type="match status" value="1"/>
</dbReference>
<feature type="domain" description="Fe-containing alcohol dehydrogenase-like C-terminal" evidence="5">
    <location>
        <begin position="164"/>
        <end position="345"/>
    </location>
</feature>
<reference evidence="6 7" key="1">
    <citation type="submission" date="2017-07" db="EMBL/GenBank/DDBJ databases">
        <title>Complete genome sequence of Actinoalloteichus hoggarensis DSM 45943, type strain of Actinoalloteichus hoggarensis.</title>
        <authorList>
            <person name="Ruckert C."/>
            <person name="Nouioui I."/>
            <person name="Willmese J."/>
            <person name="van Wezel G."/>
            <person name="Klenk H.-P."/>
            <person name="Kalinowski J."/>
            <person name="Zotchev S.B."/>
        </authorList>
    </citation>
    <scope>NUCLEOTIDE SEQUENCE [LARGE SCALE GENOMIC DNA]</scope>
    <source>
        <strain evidence="6 7">DSM 45943</strain>
    </source>
</reference>
<dbReference type="GO" id="GO:0004022">
    <property type="term" value="F:alcohol dehydrogenase (NAD+) activity"/>
    <property type="evidence" value="ECO:0007669"/>
    <property type="project" value="TreeGrafter"/>
</dbReference>
<dbReference type="InterPro" id="IPR001670">
    <property type="entry name" value="ADH_Fe/GldA"/>
</dbReference>
<dbReference type="InterPro" id="IPR034786">
    <property type="entry name" value="MAR"/>
</dbReference>
<dbReference type="SUPFAM" id="SSF56796">
    <property type="entry name" value="Dehydroquinate synthase-like"/>
    <property type="match status" value="1"/>
</dbReference>
<evidence type="ECO:0000259" key="5">
    <source>
        <dbReference type="Pfam" id="PF25137"/>
    </source>
</evidence>
<dbReference type="Gene3D" id="3.40.50.1970">
    <property type="match status" value="1"/>
</dbReference>
<evidence type="ECO:0000256" key="3">
    <source>
        <dbReference type="ARBA" id="ARBA00023027"/>
    </source>
</evidence>
<dbReference type="GO" id="GO:0046872">
    <property type="term" value="F:metal ion binding"/>
    <property type="evidence" value="ECO:0007669"/>
    <property type="project" value="InterPro"/>
</dbReference>
<evidence type="ECO:0000313" key="6">
    <source>
        <dbReference type="EMBL" id="ASO20374.1"/>
    </source>
</evidence>
<dbReference type="AlphaFoldDB" id="A0A221W3N6"/>
<dbReference type="Pfam" id="PF00465">
    <property type="entry name" value="Fe-ADH"/>
    <property type="match status" value="1"/>
</dbReference>
<proteinExistence type="inferred from homology"/>